<name>A0A9D1PI53_9FIRM</name>
<reference evidence="2" key="1">
    <citation type="journal article" date="2021" name="PeerJ">
        <title>Extensive microbial diversity within the chicken gut microbiome revealed by metagenomics and culture.</title>
        <authorList>
            <person name="Gilroy R."/>
            <person name="Ravi A."/>
            <person name="Getino M."/>
            <person name="Pursley I."/>
            <person name="Horton D.L."/>
            <person name="Alikhan N.F."/>
            <person name="Baker D."/>
            <person name="Gharbi K."/>
            <person name="Hall N."/>
            <person name="Watson M."/>
            <person name="Adriaenssens E.M."/>
            <person name="Foster-Nyarko E."/>
            <person name="Jarju S."/>
            <person name="Secka A."/>
            <person name="Antonio M."/>
            <person name="Oren A."/>
            <person name="Chaudhuri R.R."/>
            <person name="La Ragione R."/>
            <person name="Hildebrand F."/>
            <person name="Pallen M.J."/>
        </authorList>
    </citation>
    <scope>NUCLEOTIDE SEQUENCE</scope>
    <source>
        <strain evidence="2">CHK193-4272</strain>
    </source>
</reference>
<comment type="caution">
    <text evidence="2">The sequence shown here is derived from an EMBL/GenBank/DDBJ whole genome shotgun (WGS) entry which is preliminary data.</text>
</comment>
<sequence length="692" mass="75577">MKIKNKLIVSMILLGMLSPMATAAAPTPQTDEAVYVNLDAYGTQKEMRIVKGVTLNGATKLSDFGNYSEVNNLTSHDEPIKRSDGVDFDLKNTDNERFYFECIPENPDTLQMPWTFDLSYKLNGKQVKYEDLAGVNGLVEITIHAIPNPNADEYYRNNMTLIAGTGVNMDKASNIEAEGAQIQSFGSYKFAVFMGLPSEENTYTIKIGAEDFEFTGIYFLMTPATLSQLDMVDEFKKAKDDLSGARSDLYTGLSSMLGTINSMKSGLNTMQSGISGINTVREQLINSRATLDPSLDAALNQLDLLAGDTNALIPTLETANNDLNQIHQNTTDILNTVISTKEDIADYQSLLTDIKKNLTDIKNLLSDLSKETDKNQLSLKYISSDLSDLESDSNKLSSALNSLKTSIENLHKAEAILNAIIQQSLPPELQNAVSELIGIISPIKSSTETLLKELSNISSDLAHLFDNSASLTKELNDINTVLNDYRGTAENSAELAIKANDLIANSLSTADTMLNQLNTLNDSLQTVNTNANSAITQISTSTTTLSNTILAANKALTDTRDTIRSLRENSDAAMQKSLDGLLDVIGKATGSNDTSAIQNATDSIHNTITNEVNSIENDSNLLNIDNSLAMRSFTSEKNPSPTSLQFIVRTDEISVDKMKEVQEKIANEKDEGVFARIANIFKKIFDAVKSVF</sequence>
<gene>
    <name evidence="2" type="ORF">H9746_04470</name>
</gene>
<evidence type="ECO:0008006" key="4">
    <source>
        <dbReference type="Google" id="ProtNLM"/>
    </source>
</evidence>
<evidence type="ECO:0000313" key="2">
    <source>
        <dbReference type="EMBL" id="HIV62090.1"/>
    </source>
</evidence>
<dbReference type="PANTHER" id="PTHR43977">
    <property type="entry name" value="STRUCTURAL MAINTENANCE OF CHROMOSOMES PROTEIN 3"/>
    <property type="match status" value="1"/>
</dbReference>
<reference evidence="2" key="2">
    <citation type="submission" date="2021-04" db="EMBL/GenBank/DDBJ databases">
        <authorList>
            <person name="Gilroy R."/>
        </authorList>
    </citation>
    <scope>NUCLEOTIDE SEQUENCE</scope>
    <source>
        <strain evidence="2">CHK193-4272</strain>
    </source>
</reference>
<proteinExistence type="predicted"/>
<dbReference type="Proteomes" id="UP000886808">
    <property type="component" value="Unassembled WGS sequence"/>
</dbReference>
<dbReference type="AlphaFoldDB" id="A0A9D1PI53"/>
<keyword evidence="1" id="KW-0732">Signal</keyword>
<evidence type="ECO:0000256" key="1">
    <source>
        <dbReference type="SAM" id="SignalP"/>
    </source>
</evidence>
<feature type="signal peptide" evidence="1">
    <location>
        <begin position="1"/>
        <end position="23"/>
    </location>
</feature>
<organism evidence="2 3">
    <name type="scientific">Candidatus Butyricicoccus avistercoris</name>
    <dbReference type="NCBI Taxonomy" id="2838518"/>
    <lineage>
        <taxon>Bacteria</taxon>
        <taxon>Bacillati</taxon>
        <taxon>Bacillota</taxon>
        <taxon>Clostridia</taxon>
        <taxon>Eubacteriales</taxon>
        <taxon>Butyricicoccaceae</taxon>
        <taxon>Butyricicoccus</taxon>
    </lineage>
</organism>
<accession>A0A9D1PI53</accession>
<evidence type="ECO:0000313" key="3">
    <source>
        <dbReference type="Proteomes" id="UP000886808"/>
    </source>
</evidence>
<protein>
    <recommendedName>
        <fullName evidence="4">Chromosome segregation protein</fullName>
    </recommendedName>
</protein>
<feature type="chain" id="PRO_5038701413" description="Chromosome segregation protein" evidence="1">
    <location>
        <begin position="24"/>
        <end position="692"/>
    </location>
</feature>
<dbReference type="EMBL" id="DXIE01000028">
    <property type="protein sequence ID" value="HIV62090.1"/>
    <property type="molecule type" value="Genomic_DNA"/>
</dbReference>